<keyword evidence="2" id="KW-1185">Reference proteome</keyword>
<reference evidence="1 2" key="1">
    <citation type="journal article" date="2016" name="Mol. Biol. Evol.">
        <title>Comparative Genomics of Early-Diverging Mushroom-Forming Fungi Provides Insights into the Origins of Lignocellulose Decay Capabilities.</title>
        <authorList>
            <person name="Nagy L.G."/>
            <person name="Riley R."/>
            <person name="Tritt A."/>
            <person name="Adam C."/>
            <person name="Daum C."/>
            <person name="Floudas D."/>
            <person name="Sun H."/>
            <person name="Yadav J.S."/>
            <person name="Pangilinan J."/>
            <person name="Larsson K.H."/>
            <person name="Matsuura K."/>
            <person name="Barry K."/>
            <person name="Labutti K."/>
            <person name="Kuo R."/>
            <person name="Ohm R.A."/>
            <person name="Bhattacharya S.S."/>
            <person name="Shirouzu T."/>
            <person name="Yoshinaga Y."/>
            <person name="Martin F.M."/>
            <person name="Grigoriev I.V."/>
            <person name="Hibbett D.S."/>
        </authorList>
    </citation>
    <scope>NUCLEOTIDE SEQUENCE [LARGE SCALE GENOMIC DNA]</scope>
    <source>
        <strain evidence="1 2">HHB12733</strain>
    </source>
</reference>
<evidence type="ECO:0000313" key="1">
    <source>
        <dbReference type="EMBL" id="KZT58836.1"/>
    </source>
</evidence>
<name>A0A165H3X3_9BASI</name>
<dbReference type="OrthoDB" id="10407504at2759"/>
<dbReference type="STRING" id="1353952.A0A165H3X3"/>
<protein>
    <recommendedName>
        <fullName evidence="3">WD40 repeat-like protein</fullName>
    </recommendedName>
</protein>
<dbReference type="EMBL" id="KV423947">
    <property type="protein sequence ID" value="KZT58836.1"/>
    <property type="molecule type" value="Genomic_DNA"/>
</dbReference>
<dbReference type="InParanoid" id="A0A165H3X3"/>
<evidence type="ECO:0000313" key="2">
    <source>
        <dbReference type="Proteomes" id="UP000076842"/>
    </source>
</evidence>
<evidence type="ECO:0008006" key="3">
    <source>
        <dbReference type="Google" id="ProtNLM"/>
    </source>
</evidence>
<accession>A0A165H3X3</accession>
<sequence>MRSSRFMKETTKMGRRIFRMGDGYVVVSHVGGLDRITKNKRWCNRSYYRIDTDARCHSYVYHAAVLDQDSIVVPFDFSNPHKRTGPGNIGVFTWASPDARPTAYWPTQKPHDDRGVRSVATQPQILYTGGYDHTLALWKFNEDKKVVSTTRLRSAHTSKVDAVAGCSGRNWLCSAGTLPGKRSERIAVLDVDTDRIIRLVPGSYPVCQMQEHPDSPNLILCESVAIMNQFMLLDLRARRSALTFGTTTVLGDTKLKPEALTKGAIWADLIAKGIGDYTIRVWDIRNTKLFQDVKIADGGSHSTVSHLLLGKDGLVALRNDAVIFVDWTLEPKSKK</sequence>
<dbReference type="AlphaFoldDB" id="A0A165H3X3"/>
<dbReference type="InterPro" id="IPR015943">
    <property type="entry name" value="WD40/YVTN_repeat-like_dom_sf"/>
</dbReference>
<dbReference type="Gene3D" id="2.130.10.10">
    <property type="entry name" value="YVTN repeat-like/Quinoprotein amine dehydrogenase"/>
    <property type="match status" value="1"/>
</dbReference>
<dbReference type="Proteomes" id="UP000076842">
    <property type="component" value="Unassembled WGS sequence"/>
</dbReference>
<organism evidence="1 2">
    <name type="scientific">Calocera cornea HHB12733</name>
    <dbReference type="NCBI Taxonomy" id="1353952"/>
    <lineage>
        <taxon>Eukaryota</taxon>
        <taxon>Fungi</taxon>
        <taxon>Dikarya</taxon>
        <taxon>Basidiomycota</taxon>
        <taxon>Agaricomycotina</taxon>
        <taxon>Dacrymycetes</taxon>
        <taxon>Dacrymycetales</taxon>
        <taxon>Dacrymycetaceae</taxon>
        <taxon>Calocera</taxon>
    </lineage>
</organism>
<dbReference type="InterPro" id="IPR036322">
    <property type="entry name" value="WD40_repeat_dom_sf"/>
</dbReference>
<dbReference type="SUPFAM" id="SSF50978">
    <property type="entry name" value="WD40 repeat-like"/>
    <property type="match status" value="1"/>
</dbReference>
<dbReference type="PANTHER" id="PTHR47232:SF1">
    <property type="entry name" value="TRANSDUCIN FAMILY PROTEIN _ WD-40 REPEAT FAMILY PROTEIN"/>
    <property type="match status" value="1"/>
</dbReference>
<gene>
    <name evidence="1" type="ORF">CALCODRAFT_516572</name>
</gene>
<dbReference type="PANTHER" id="PTHR47232">
    <property type="entry name" value="TRANSDUCIN FAMILY PROTEIN / WD-40 REPEAT FAMILY PROTEIN"/>
    <property type="match status" value="1"/>
</dbReference>
<proteinExistence type="predicted"/>